<protein>
    <submittedName>
        <fullName evidence="2">Uncharacterized protein</fullName>
    </submittedName>
</protein>
<dbReference type="Proteomes" id="UP001066276">
    <property type="component" value="Chromosome 12"/>
</dbReference>
<sequence length="121" mass="14012">MVMGPAVCRPSRWSYVRSSYEQRSLKRRTPSPKKSRSARETDMKINNGLHIAVVFCYFDDDQLRDRPWEHTCAFDFDQGSAFSDFLQSFITASLASQSQVAFWFIVAQQLHNAKSCSKLRH</sequence>
<reference evidence="2" key="1">
    <citation type="journal article" date="2022" name="bioRxiv">
        <title>Sequencing and chromosome-scale assembly of the giantPleurodeles waltlgenome.</title>
        <authorList>
            <person name="Brown T."/>
            <person name="Elewa A."/>
            <person name="Iarovenko S."/>
            <person name="Subramanian E."/>
            <person name="Araus A.J."/>
            <person name="Petzold A."/>
            <person name="Susuki M."/>
            <person name="Suzuki K.-i.T."/>
            <person name="Hayashi T."/>
            <person name="Toyoda A."/>
            <person name="Oliveira C."/>
            <person name="Osipova E."/>
            <person name="Leigh N.D."/>
            <person name="Simon A."/>
            <person name="Yun M.H."/>
        </authorList>
    </citation>
    <scope>NUCLEOTIDE SEQUENCE</scope>
    <source>
        <strain evidence="2">20211129_DDA</strain>
        <tissue evidence="2">Liver</tissue>
    </source>
</reference>
<accession>A0AAV7KR57</accession>
<proteinExistence type="predicted"/>
<evidence type="ECO:0000313" key="3">
    <source>
        <dbReference type="Proteomes" id="UP001066276"/>
    </source>
</evidence>
<comment type="caution">
    <text evidence="2">The sequence shown here is derived from an EMBL/GenBank/DDBJ whole genome shotgun (WGS) entry which is preliminary data.</text>
</comment>
<evidence type="ECO:0000313" key="2">
    <source>
        <dbReference type="EMBL" id="KAJ1081866.1"/>
    </source>
</evidence>
<evidence type="ECO:0000256" key="1">
    <source>
        <dbReference type="SAM" id="MobiDB-lite"/>
    </source>
</evidence>
<feature type="region of interest" description="Disordered" evidence="1">
    <location>
        <begin position="20"/>
        <end position="42"/>
    </location>
</feature>
<dbReference type="AlphaFoldDB" id="A0AAV7KR57"/>
<name>A0AAV7KR57_PLEWA</name>
<feature type="compositionally biased region" description="Basic residues" evidence="1">
    <location>
        <begin position="25"/>
        <end position="36"/>
    </location>
</feature>
<organism evidence="2 3">
    <name type="scientific">Pleurodeles waltl</name>
    <name type="common">Iberian ribbed newt</name>
    <dbReference type="NCBI Taxonomy" id="8319"/>
    <lineage>
        <taxon>Eukaryota</taxon>
        <taxon>Metazoa</taxon>
        <taxon>Chordata</taxon>
        <taxon>Craniata</taxon>
        <taxon>Vertebrata</taxon>
        <taxon>Euteleostomi</taxon>
        <taxon>Amphibia</taxon>
        <taxon>Batrachia</taxon>
        <taxon>Caudata</taxon>
        <taxon>Salamandroidea</taxon>
        <taxon>Salamandridae</taxon>
        <taxon>Pleurodelinae</taxon>
        <taxon>Pleurodeles</taxon>
    </lineage>
</organism>
<dbReference type="EMBL" id="JANPWB010000016">
    <property type="protein sequence ID" value="KAJ1081866.1"/>
    <property type="molecule type" value="Genomic_DNA"/>
</dbReference>
<gene>
    <name evidence="2" type="ORF">NDU88_002039</name>
</gene>
<keyword evidence="3" id="KW-1185">Reference proteome</keyword>